<dbReference type="GO" id="GO:0052929">
    <property type="term" value="F:ATP:3'-cytidine-cytidine-tRNA adenylyltransferase activity"/>
    <property type="evidence" value="ECO:0007669"/>
    <property type="project" value="TreeGrafter"/>
</dbReference>
<dbReference type="AlphaFoldDB" id="A0A8H6BGQ5"/>
<evidence type="ECO:0000313" key="7">
    <source>
        <dbReference type="Proteomes" id="UP000568158"/>
    </source>
</evidence>
<proteinExistence type="inferred from homology"/>
<evidence type="ECO:0000313" key="6">
    <source>
        <dbReference type="EMBL" id="KAF6010984.1"/>
    </source>
</evidence>
<dbReference type="Gene3D" id="3.30.460.10">
    <property type="entry name" value="Beta Polymerase, domain 2"/>
    <property type="match status" value="1"/>
</dbReference>
<dbReference type="InterPro" id="IPR002646">
    <property type="entry name" value="PolA_pol_head_dom"/>
</dbReference>
<gene>
    <name evidence="6" type="ORF">HII12_002576</name>
</gene>
<keyword evidence="3 4" id="KW-0694">RNA-binding</keyword>
<evidence type="ECO:0000256" key="3">
    <source>
        <dbReference type="ARBA" id="ARBA00022884"/>
    </source>
</evidence>
<protein>
    <recommendedName>
        <fullName evidence="5">Poly A polymerase head domain-containing protein</fullName>
    </recommendedName>
</protein>
<dbReference type="SUPFAM" id="SSF81301">
    <property type="entry name" value="Nucleotidyltransferase"/>
    <property type="match status" value="1"/>
</dbReference>
<dbReference type="Proteomes" id="UP000568158">
    <property type="component" value="Unassembled WGS sequence"/>
</dbReference>
<organism evidence="6 7">
    <name type="scientific">Dekkera bruxellensis</name>
    <name type="common">Brettanomyces custersii</name>
    <dbReference type="NCBI Taxonomy" id="5007"/>
    <lineage>
        <taxon>Eukaryota</taxon>
        <taxon>Fungi</taxon>
        <taxon>Dikarya</taxon>
        <taxon>Ascomycota</taxon>
        <taxon>Saccharomycotina</taxon>
        <taxon>Pichiomycetes</taxon>
        <taxon>Pichiales</taxon>
        <taxon>Pichiaceae</taxon>
        <taxon>Brettanomyces</taxon>
    </lineage>
</organism>
<dbReference type="GO" id="GO:0052927">
    <property type="term" value="F:CC tRNA cytidylyltransferase activity"/>
    <property type="evidence" value="ECO:0007669"/>
    <property type="project" value="TreeGrafter"/>
</dbReference>
<evidence type="ECO:0000256" key="1">
    <source>
        <dbReference type="ARBA" id="ARBA00007265"/>
    </source>
</evidence>
<dbReference type="GO" id="GO:0001680">
    <property type="term" value="P:tRNA 3'-terminal CCA addition"/>
    <property type="evidence" value="ECO:0007669"/>
    <property type="project" value="TreeGrafter"/>
</dbReference>
<dbReference type="Pfam" id="PF01743">
    <property type="entry name" value="PolyA_pol"/>
    <property type="match status" value="1"/>
</dbReference>
<comment type="caution">
    <text evidence="6">The sequence shown here is derived from an EMBL/GenBank/DDBJ whole genome shotgun (WGS) entry which is preliminary data.</text>
</comment>
<reference evidence="6 7" key="1">
    <citation type="journal article" date="2020" name="Appl. Microbiol. Biotechnol.">
        <title>Targeted gene deletion in Brettanomyces bruxellensis with an expression-free CRISPR-Cas9 system.</title>
        <authorList>
            <person name="Varela C."/>
            <person name="Bartel C."/>
            <person name="Onetto C."/>
            <person name="Borneman A."/>
        </authorList>
    </citation>
    <scope>NUCLEOTIDE SEQUENCE [LARGE SCALE GENOMIC DNA]</scope>
    <source>
        <strain evidence="6 7">AWRI1613</strain>
    </source>
</reference>
<name>A0A8H6BGQ5_DEKBR</name>
<dbReference type="PANTHER" id="PTHR13734">
    <property type="entry name" value="TRNA-NUCLEOTIDYLTRANSFERASE"/>
    <property type="match status" value="1"/>
</dbReference>
<dbReference type="GO" id="GO:0003723">
    <property type="term" value="F:RNA binding"/>
    <property type="evidence" value="ECO:0007669"/>
    <property type="project" value="UniProtKB-KW"/>
</dbReference>
<dbReference type="EMBL" id="JABCYN010000025">
    <property type="protein sequence ID" value="KAF6010984.1"/>
    <property type="molecule type" value="Genomic_DNA"/>
</dbReference>
<dbReference type="InterPro" id="IPR043519">
    <property type="entry name" value="NT_sf"/>
</dbReference>
<comment type="similarity">
    <text evidence="1 4">Belongs to the tRNA nucleotidyltransferase/poly(A) polymerase family.</text>
</comment>
<accession>A0A8H6BGQ5</accession>
<evidence type="ECO:0000256" key="4">
    <source>
        <dbReference type="RuleBase" id="RU003953"/>
    </source>
</evidence>
<keyword evidence="2 4" id="KW-0808">Transferase</keyword>
<sequence>MSTSTPKTLHPIVLNDKEKQITTTLQDYTKYYNTNIANDKDIQPIELRITGGWVRDKLLGKESHDIDIGIDHISGLEFVTGLKEYLDRQTEDISGTGKITTSLTGIHKIKKKSRKVETFGDMYNTLARK</sequence>
<feature type="domain" description="Poly A polymerase head" evidence="5">
    <location>
        <begin position="47"/>
        <end position="92"/>
    </location>
</feature>
<evidence type="ECO:0000259" key="5">
    <source>
        <dbReference type="Pfam" id="PF01743"/>
    </source>
</evidence>
<dbReference type="PANTHER" id="PTHR13734:SF5">
    <property type="entry name" value="CCA TRNA NUCLEOTIDYLTRANSFERASE, MITOCHONDRIAL"/>
    <property type="match status" value="1"/>
</dbReference>
<evidence type="ECO:0000256" key="2">
    <source>
        <dbReference type="ARBA" id="ARBA00022679"/>
    </source>
</evidence>